<evidence type="ECO:0000256" key="1">
    <source>
        <dbReference type="ARBA" id="ARBA00004479"/>
    </source>
</evidence>
<keyword evidence="14" id="KW-1185">Reference proteome</keyword>
<keyword evidence="3 11" id="KW-0732">Signal</keyword>
<evidence type="ECO:0000256" key="8">
    <source>
        <dbReference type="ARBA" id="ARBA00023319"/>
    </source>
</evidence>
<evidence type="ECO:0000256" key="7">
    <source>
        <dbReference type="ARBA" id="ARBA00023180"/>
    </source>
</evidence>
<organism evidence="13 14">
    <name type="scientific">Gopherus agassizii</name>
    <name type="common">Agassiz's desert tortoise</name>
    <dbReference type="NCBI Taxonomy" id="38772"/>
    <lineage>
        <taxon>Eukaryota</taxon>
        <taxon>Metazoa</taxon>
        <taxon>Chordata</taxon>
        <taxon>Craniata</taxon>
        <taxon>Vertebrata</taxon>
        <taxon>Euteleostomi</taxon>
        <taxon>Archelosauria</taxon>
        <taxon>Testudinata</taxon>
        <taxon>Testudines</taxon>
        <taxon>Cryptodira</taxon>
        <taxon>Durocryptodira</taxon>
        <taxon>Testudinoidea</taxon>
        <taxon>Testudinidae</taxon>
        <taxon>Gopherus</taxon>
    </lineage>
</organism>
<reference evidence="13" key="3">
    <citation type="submission" date="2025-09" db="UniProtKB">
        <authorList>
            <consortium name="Ensembl"/>
        </authorList>
    </citation>
    <scope>IDENTIFICATION</scope>
</reference>
<comment type="similarity">
    <text evidence="9">Belongs to the immunoglobulin superfamily. TIM family.</text>
</comment>
<accession>A0A452GGY6</accession>
<feature type="signal peptide" evidence="11">
    <location>
        <begin position="1"/>
        <end position="21"/>
    </location>
</feature>
<keyword evidence="6" id="KW-1015">Disulfide bond</keyword>
<name>A0A452GGY6_9SAUR</name>
<evidence type="ECO:0000256" key="4">
    <source>
        <dbReference type="ARBA" id="ARBA00022989"/>
    </source>
</evidence>
<evidence type="ECO:0000256" key="3">
    <source>
        <dbReference type="ARBA" id="ARBA00022729"/>
    </source>
</evidence>
<keyword evidence="2 10" id="KW-0812">Transmembrane</keyword>
<keyword evidence="8" id="KW-0393">Immunoglobulin domain</keyword>
<dbReference type="Ensembl" id="ENSGAGT00000000974.1">
    <property type="protein sequence ID" value="ENSGAGP00000000857.1"/>
    <property type="gene ID" value="ENSGAGG00000000714.1"/>
</dbReference>
<evidence type="ECO:0000256" key="6">
    <source>
        <dbReference type="ARBA" id="ARBA00023157"/>
    </source>
</evidence>
<feature type="transmembrane region" description="Helical" evidence="10">
    <location>
        <begin position="195"/>
        <end position="217"/>
    </location>
</feature>
<keyword evidence="7" id="KW-0325">Glycoprotein</keyword>
<evidence type="ECO:0000259" key="12">
    <source>
        <dbReference type="PROSITE" id="PS50835"/>
    </source>
</evidence>
<dbReference type="GO" id="GO:0016020">
    <property type="term" value="C:membrane"/>
    <property type="evidence" value="ECO:0007669"/>
    <property type="project" value="UniProtKB-SubCell"/>
</dbReference>
<dbReference type="Pfam" id="PF07686">
    <property type="entry name" value="V-set"/>
    <property type="match status" value="1"/>
</dbReference>
<evidence type="ECO:0000313" key="13">
    <source>
        <dbReference type="Ensembl" id="ENSGAGP00000000857.1"/>
    </source>
</evidence>
<protein>
    <recommendedName>
        <fullName evidence="12">Ig-like domain-containing protein</fullName>
    </recommendedName>
</protein>
<comment type="subcellular location">
    <subcellularLocation>
        <location evidence="1">Membrane</location>
        <topology evidence="1">Single-pass type I membrane protein</topology>
    </subcellularLocation>
</comment>
<dbReference type="PROSITE" id="PS50835">
    <property type="entry name" value="IG_LIKE"/>
    <property type="match status" value="1"/>
</dbReference>
<feature type="chain" id="PRO_5019386858" description="Ig-like domain-containing protein" evidence="11">
    <location>
        <begin position="22"/>
        <end position="263"/>
    </location>
</feature>
<evidence type="ECO:0000256" key="5">
    <source>
        <dbReference type="ARBA" id="ARBA00023136"/>
    </source>
</evidence>
<keyword evidence="5 10" id="KW-0472">Membrane</keyword>
<evidence type="ECO:0000256" key="10">
    <source>
        <dbReference type="SAM" id="Phobius"/>
    </source>
</evidence>
<dbReference type="InterPro" id="IPR036179">
    <property type="entry name" value="Ig-like_dom_sf"/>
</dbReference>
<dbReference type="PANTHER" id="PTHR46608:SF3">
    <property type="entry name" value="T-CELL IMMUNOGLOBULIN AND MUCIN DOMAIN-CONTAINING PROTEIN 4"/>
    <property type="match status" value="1"/>
</dbReference>
<feature type="domain" description="Ig-like" evidence="12">
    <location>
        <begin position="3"/>
        <end position="130"/>
    </location>
</feature>
<dbReference type="GO" id="GO:0043277">
    <property type="term" value="P:apoptotic cell clearance"/>
    <property type="evidence" value="ECO:0007669"/>
    <property type="project" value="TreeGrafter"/>
</dbReference>
<sequence>MAPYFILQWILLVLFTGLIVSGSPVRGAVGQNVTLPCKYRVNHQNDVTTMCWGRGSCPSSQCSQTILWTDGRRVTERQSSRYRLEGNLAQGDVSLTIVNVAEADGGMYCCRVEIPGWFNDQLNNLEVMIEKARTSTADPHPYTPKHTSAAANASDTSSAITPQWPLVLSSEAPEDVSVTMLTSIHQQMEPESTRAGVHVGISIFVVLLVILVLALIISKRYFPNRQKLKTLASSVSFSNPEHGGLQSTLEAGDHAEENIYTMS</sequence>
<evidence type="ECO:0000256" key="9">
    <source>
        <dbReference type="ARBA" id="ARBA00038203"/>
    </source>
</evidence>
<dbReference type="SUPFAM" id="SSF48726">
    <property type="entry name" value="Immunoglobulin"/>
    <property type="match status" value="1"/>
</dbReference>
<keyword evidence="4 10" id="KW-1133">Transmembrane helix</keyword>
<evidence type="ECO:0000256" key="2">
    <source>
        <dbReference type="ARBA" id="ARBA00022692"/>
    </source>
</evidence>
<dbReference type="PANTHER" id="PTHR46608">
    <property type="entry name" value="T-CELL IMMUNOGLOBULIN AND MUCIN DOMAIN-CONTAINING PROTEIN 4"/>
    <property type="match status" value="1"/>
</dbReference>
<dbReference type="GO" id="GO:0060097">
    <property type="term" value="P:cytoskeletal rearrangement involved in phagocytosis, engulfment"/>
    <property type="evidence" value="ECO:0007669"/>
    <property type="project" value="TreeGrafter"/>
</dbReference>
<dbReference type="AlphaFoldDB" id="A0A452GGY6"/>
<evidence type="ECO:0000313" key="14">
    <source>
        <dbReference type="Proteomes" id="UP000291020"/>
    </source>
</evidence>
<dbReference type="InterPro" id="IPR013783">
    <property type="entry name" value="Ig-like_fold"/>
</dbReference>
<reference evidence="13" key="2">
    <citation type="submission" date="2025-08" db="UniProtKB">
        <authorList>
            <consortium name="Ensembl"/>
        </authorList>
    </citation>
    <scope>IDENTIFICATION</scope>
</reference>
<dbReference type="InterPro" id="IPR003599">
    <property type="entry name" value="Ig_sub"/>
</dbReference>
<evidence type="ECO:0000256" key="11">
    <source>
        <dbReference type="SAM" id="SignalP"/>
    </source>
</evidence>
<dbReference type="FunFam" id="2.60.40.10:FF:000774">
    <property type="entry name" value="Hepatitis A virus cellular receptor 1"/>
    <property type="match status" value="1"/>
</dbReference>
<proteinExistence type="inferred from homology"/>
<dbReference type="Proteomes" id="UP000291020">
    <property type="component" value="Unassembled WGS sequence"/>
</dbReference>
<dbReference type="Gene3D" id="2.60.40.10">
    <property type="entry name" value="Immunoglobulins"/>
    <property type="match status" value="1"/>
</dbReference>
<dbReference type="InterPro" id="IPR013106">
    <property type="entry name" value="Ig_V-set"/>
</dbReference>
<dbReference type="InterPro" id="IPR007110">
    <property type="entry name" value="Ig-like_dom"/>
</dbReference>
<dbReference type="SMART" id="SM00409">
    <property type="entry name" value="IG"/>
    <property type="match status" value="1"/>
</dbReference>
<dbReference type="GO" id="GO:0001786">
    <property type="term" value="F:phosphatidylserine binding"/>
    <property type="evidence" value="ECO:0007669"/>
    <property type="project" value="TreeGrafter"/>
</dbReference>
<reference evidence="14" key="1">
    <citation type="journal article" date="2017" name="PLoS ONE">
        <title>The Agassiz's desert tortoise genome provides a resource for the conservation of a threatened species.</title>
        <authorList>
            <person name="Tollis M."/>
            <person name="DeNardo D.F."/>
            <person name="Cornelius J.A."/>
            <person name="Dolby G.A."/>
            <person name="Edwards T."/>
            <person name="Henen B.T."/>
            <person name="Karl A.E."/>
            <person name="Murphy R.W."/>
            <person name="Kusumi K."/>
        </authorList>
    </citation>
    <scope>NUCLEOTIDE SEQUENCE [LARGE SCALE GENOMIC DNA]</scope>
</reference>